<proteinExistence type="predicted"/>
<comment type="caution">
    <text evidence="3">The sequence shown here is derived from an EMBL/GenBank/DDBJ whole genome shotgun (WGS) entry which is preliminary data.</text>
</comment>
<evidence type="ECO:0000313" key="5">
    <source>
        <dbReference type="Proteomes" id="UP001196408"/>
    </source>
</evidence>
<evidence type="ECO:0000313" key="3">
    <source>
        <dbReference type="EMBL" id="MBV3382210.1"/>
    </source>
</evidence>
<keyword evidence="6" id="KW-1185">Reference proteome</keyword>
<dbReference type="EMBL" id="JAHOEF010000012">
    <property type="protein sequence ID" value="MBV3382210.1"/>
    <property type="molecule type" value="Genomic_DNA"/>
</dbReference>
<dbReference type="Proteomes" id="UP001196408">
    <property type="component" value="Unassembled WGS sequence"/>
</dbReference>
<dbReference type="InterPro" id="IPR003313">
    <property type="entry name" value="AraC-bd"/>
</dbReference>
<dbReference type="PANTHER" id="PTHR43280">
    <property type="entry name" value="ARAC-FAMILY TRANSCRIPTIONAL REGULATOR"/>
    <property type="match status" value="1"/>
</dbReference>
<dbReference type="SMART" id="SM00342">
    <property type="entry name" value="HTH_ARAC"/>
    <property type="match status" value="1"/>
</dbReference>
<dbReference type="GeneID" id="301322982"/>
<dbReference type="PANTHER" id="PTHR43280:SF28">
    <property type="entry name" value="HTH-TYPE TRANSCRIPTIONAL ACTIVATOR RHAS"/>
    <property type="match status" value="1"/>
</dbReference>
<feature type="domain" description="HTH araC/xylS-type" evidence="2">
    <location>
        <begin position="156"/>
        <end position="253"/>
    </location>
</feature>
<dbReference type="Proteomes" id="UP001197492">
    <property type="component" value="Unassembled WGS sequence"/>
</dbReference>
<gene>
    <name evidence="3" type="ORF">KSV97_03000</name>
    <name evidence="4" type="ORF">KSW06_03180</name>
</gene>
<evidence type="ECO:0000313" key="4">
    <source>
        <dbReference type="EMBL" id="MBV3392268.1"/>
    </source>
</evidence>
<dbReference type="PROSITE" id="PS01124">
    <property type="entry name" value="HTH_ARAC_FAMILY_2"/>
    <property type="match status" value="1"/>
</dbReference>
<keyword evidence="1" id="KW-0238">DNA-binding</keyword>
<reference evidence="3 6" key="1">
    <citation type="submission" date="2021-06" db="EMBL/GenBank/DDBJ databases">
        <title>Collection of gut derived symbiotic bacterial strains cultured from healthy donors.</title>
        <authorList>
            <person name="Lin H."/>
            <person name="Littmann E."/>
            <person name="Pamer E.G."/>
        </authorList>
    </citation>
    <scope>NUCLEOTIDE SEQUENCE</scope>
    <source>
        <strain evidence="4 6">MSK.21.70</strain>
        <strain evidence="3">MSK.21.82</strain>
    </source>
</reference>
<protein>
    <submittedName>
        <fullName evidence="3">AraC family transcriptional regulator</fullName>
    </submittedName>
</protein>
<organism evidence="3 5">
    <name type="scientific">Catenibacterium mitsuokai</name>
    <dbReference type="NCBI Taxonomy" id="100886"/>
    <lineage>
        <taxon>Bacteria</taxon>
        <taxon>Bacillati</taxon>
        <taxon>Bacillota</taxon>
        <taxon>Erysipelotrichia</taxon>
        <taxon>Erysipelotrichales</taxon>
        <taxon>Coprobacillaceae</taxon>
        <taxon>Catenibacterium</taxon>
    </lineage>
</organism>
<dbReference type="RefSeq" id="WP_217747206.1">
    <property type="nucleotide sequence ID" value="NZ_JAHOEB010000013.1"/>
</dbReference>
<evidence type="ECO:0000256" key="1">
    <source>
        <dbReference type="ARBA" id="ARBA00023125"/>
    </source>
</evidence>
<evidence type="ECO:0000313" key="6">
    <source>
        <dbReference type="Proteomes" id="UP001197492"/>
    </source>
</evidence>
<dbReference type="GO" id="GO:0043565">
    <property type="term" value="F:sequence-specific DNA binding"/>
    <property type="evidence" value="ECO:0007669"/>
    <property type="project" value="InterPro"/>
</dbReference>
<sequence>MFPIHTQHIENTENDMIYHDHDSLEFIYCLHGEVSYLINGESITIHKGEAFMINTHIIHARLSSTAHLMTVSIERETFSMHESLLSYFDSFFNHEHAPYIVIHDHTIHALITKLYGLLNIPEMNPFLILSSASELVHLASTILPESKPLDDYDKMLEMIHYLRDHLSQKITIQDMADAVSICRSRCCSIFSHYLHTSPMVYLNELRLVHSAELLSTDYSIVSISKMCGFSRPSYFNTQFKKRYHMTPLEYRHSS</sequence>
<dbReference type="Pfam" id="PF02311">
    <property type="entry name" value="AraC_binding"/>
    <property type="match status" value="1"/>
</dbReference>
<evidence type="ECO:0000259" key="2">
    <source>
        <dbReference type="PROSITE" id="PS01124"/>
    </source>
</evidence>
<name>A0AAW4MUA0_9FIRM</name>
<dbReference type="Pfam" id="PF12833">
    <property type="entry name" value="HTH_18"/>
    <property type="match status" value="1"/>
</dbReference>
<dbReference type="AlphaFoldDB" id="A0AAW4MUA0"/>
<dbReference type="GO" id="GO:0003700">
    <property type="term" value="F:DNA-binding transcription factor activity"/>
    <property type="evidence" value="ECO:0007669"/>
    <property type="project" value="InterPro"/>
</dbReference>
<dbReference type="InterPro" id="IPR018060">
    <property type="entry name" value="HTH_AraC"/>
</dbReference>
<accession>A0AAW4MUA0</accession>
<dbReference type="EMBL" id="JAHOEL010000013">
    <property type="protein sequence ID" value="MBV3392268.1"/>
    <property type="molecule type" value="Genomic_DNA"/>
</dbReference>